<dbReference type="InterPro" id="IPR024752">
    <property type="entry name" value="Myb/SANT-like_dom"/>
</dbReference>
<protein>
    <submittedName>
        <fullName evidence="4">Myb_DNA-bind_3 domain-containing protein</fullName>
    </submittedName>
</protein>
<dbReference type="PANTHER" id="PTHR47072">
    <property type="match status" value="1"/>
</dbReference>
<gene>
    <name evidence="3" type="ORF">PTTG_26110</name>
</gene>
<evidence type="ECO:0000313" key="5">
    <source>
        <dbReference type="Proteomes" id="UP000005240"/>
    </source>
</evidence>
<dbReference type="STRING" id="630390.A0A180GWW8"/>
<feature type="compositionally biased region" description="Basic and acidic residues" evidence="1">
    <location>
        <begin position="65"/>
        <end position="79"/>
    </location>
</feature>
<reference evidence="4 5" key="3">
    <citation type="journal article" date="2017" name="G3 (Bethesda)">
        <title>Comparative analysis highlights variable genome content of wheat rusts and divergence of the mating loci.</title>
        <authorList>
            <person name="Cuomo C.A."/>
            <person name="Bakkeren G."/>
            <person name="Khalil H.B."/>
            <person name="Panwar V."/>
            <person name="Joly D."/>
            <person name="Linning R."/>
            <person name="Sakthikumar S."/>
            <person name="Song X."/>
            <person name="Adiconis X."/>
            <person name="Fan L."/>
            <person name="Goldberg J.M."/>
            <person name="Levin J.Z."/>
            <person name="Young S."/>
            <person name="Zeng Q."/>
            <person name="Anikster Y."/>
            <person name="Bruce M."/>
            <person name="Wang M."/>
            <person name="Yin C."/>
            <person name="McCallum B."/>
            <person name="Szabo L.J."/>
            <person name="Hulbert S."/>
            <person name="Chen X."/>
            <person name="Fellers J.P."/>
        </authorList>
    </citation>
    <scope>NUCLEOTIDE SEQUENCE</scope>
    <source>
        <strain evidence="5">Isolate 1-1 / race 1 (BBBD)</strain>
        <strain evidence="4">isolate 1-1 / race 1 (BBBD)</strain>
    </source>
</reference>
<sequence length="316" mass="34740">MPKSITLDLIDPVVLKDTIPPQLSSELRSPNSPPTPAPMSKSTVQPQQNSDPKKATQKAKTPKKKSAEPKKDNESDSKTPNHIWTTDQKMCLLESIATQYAAGHETDNGNLKKEAWSVVRDALNKKYSLTLSLDQIKNQKNALRTLYLDYKFLRDQSGFGWDKARGTVTADETVWEELITAHPRRNFGKLKDKPFLVYDLADSFFSGKAATGEIATSELFPTTTEAVKLTEAAKLTSAKRKIVTLSDDDSGSDVDIEVKSSIKTAGSNMTKRVRESKNALIKSEMESISGAINTVSENSKSLVGEFSKIASALTNQ</sequence>
<dbReference type="Pfam" id="PF12776">
    <property type="entry name" value="Myb_DNA-bind_3"/>
    <property type="match status" value="1"/>
</dbReference>
<dbReference type="AlphaFoldDB" id="A0A180GWW8"/>
<evidence type="ECO:0000313" key="3">
    <source>
        <dbReference type="EMBL" id="OAV97285.1"/>
    </source>
</evidence>
<evidence type="ECO:0000259" key="2">
    <source>
        <dbReference type="Pfam" id="PF12776"/>
    </source>
</evidence>
<reference evidence="4" key="4">
    <citation type="submission" date="2025-05" db="UniProtKB">
        <authorList>
            <consortium name="EnsemblFungi"/>
        </authorList>
    </citation>
    <scope>IDENTIFICATION</scope>
    <source>
        <strain evidence="4">isolate 1-1 / race 1 (BBBD)</strain>
    </source>
</reference>
<evidence type="ECO:0000256" key="1">
    <source>
        <dbReference type="SAM" id="MobiDB-lite"/>
    </source>
</evidence>
<evidence type="ECO:0000313" key="4">
    <source>
        <dbReference type="EnsemblFungi" id="PTTG_26110-t43_1-p1"/>
    </source>
</evidence>
<feature type="compositionally biased region" description="Basic residues" evidence="1">
    <location>
        <begin position="55"/>
        <end position="64"/>
    </location>
</feature>
<feature type="domain" description="Myb/SANT-like" evidence="2">
    <location>
        <begin position="84"/>
        <end position="177"/>
    </location>
</feature>
<dbReference type="EnsemblFungi" id="PTTG_26110-t43_1">
    <property type="protein sequence ID" value="PTTG_26110-t43_1-p1"/>
    <property type="gene ID" value="PTTG_26110"/>
</dbReference>
<proteinExistence type="predicted"/>
<organism evidence="3">
    <name type="scientific">Puccinia triticina (isolate 1-1 / race 1 (BBBD))</name>
    <name type="common">Brown leaf rust fungus</name>
    <dbReference type="NCBI Taxonomy" id="630390"/>
    <lineage>
        <taxon>Eukaryota</taxon>
        <taxon>Fungi</taxon>
        <taxon>Dikarya</taxon>
        <taxon>Basidiomycota</taxon>
        <taxon>Pucciniomycotina</taxon>
        <taxon>Pucciniomycetes</taxon>
        <taxon>Pucciniales</taxon>
        <taxon>Pucciniaceae</taxon>
        <taxon>Puccinia</taxon>
    </lineage>
</organism>
<dbReference type="EMBL" id="ADAS02000014">
    <property type="protein sequence ID" value="OAV97285.1"/>
    <property type="molecule type" value="Genomic_DNA"/>
</dbReference>
<dbReference type="OrthoDB" id="76215at2759"/>
<feature type="compositionally biased region" description="Polar residues" evidence="1">
    <location>
        <begin position="21"/>
        <end position="30"/>
    </location>
</feature>
<keyword evidence="5" id="KW-1185">Reference proteome</keyword>
<name>A0A180GWW8_PUCT1</name>
<accession>A0A180GWW8</accession>
<dbReference type="VEuPathDB" id="FungiDB:PTTG_26110"/>
<feature type="region of interest" description="Disordered" evidence="1">
    <location>
        <begin position="1"/>
        <end position="83"/>
    </location>
</feature>
<feature type="compositionally biased region" description="Polar residues" evidence="1">
    <location>
        <begin position="40"/>
        <end position="50"/>
    </location>
</feature>
<dbReference type="PANTHER" id="PTHR47072:SF4">
    <property type="entry name" value="MYB_SANT-LIKE DOMAIN-CONTAINING PROTEIN"/>
    <property type="match status" value="1"/>
</dbReference>
<reference evidence="3" key="1">
    <citation type="submission" date="2009-11" db="EMBL/GenBank/DDBJ databases">
        <authorList>
            <consortium name="The Broad Institute Genome Sequencing Platform"/>
            <person name="Ward D."/>
            <person name="Feldgarden M."/>
            <person name="Earl A."/>
            <person name="Young S.K."/>
            <person name="Zeng Q."/>
            <person name="Koehrsen M."/>
            <person name="Alvarado L."/>
            <person name="Berlin A."/>
            <person name="Bochicchio J."/>
            <person name="Borenstein D."/>
            <person name="Chapman S.B."/>
            <person name="Chen Z."/>
            <person name="Engels R."/>
            <person name="Freedman E."/>
            <person name="Gellesch M."/>
            <person name="Goldberg J."/>
            <person name="Griggs A."/>
            <person name="Gujja S."/>
            <person name="Heilman E."/>
            <person name="Heiman D."/>
            <person name="Hepburn T."/>
            <person name="Howarth C."/>
            <person name="Jen D."/>
            <person name="Larson L."/>
            <person name="Lewis B."/>
            <person name="Mehta T."/>
            <person name="Park D."/>
            <person name="Pearson M."/>
            <person name="Roberts A."/>
            <person name="Saif S."/>
            <person name="Shea T."/>
            <person name="Shenoy N."/>
            <person name="Sisk P."/>
            <person name="Stolte C."/>
            <person name="Sykes S."/>
            <person name="Thomson T."/>
            <person name="Walk T."/>
            <person name="White J."/>
            <person name="Yandava C."/>
            <person name="Izard J."/>
            <person name="Baranova O.V."/>
            <person name="Blanton J.M."/>
            <person name="Tanner A.C."/>
            <person name="Dewhirst F.E."/>
            <person name="Haas B."/>
            <person name="Nusbaum C."/>
            <person name="Birren B."/>
        </authorList>
    </citation>
    <scope>NUCLEOTIDE SEQUENCE [LARGE SCALE GENOMIC DNA]</scope>
    <source>
        <strain evidence="3">1-1 BBBD Race 1</strain>
    </source>
</reference>
<dbReference type="Proteomes" id="UP000005240">
    <property type="component" value="Unassembled WGS sequence"/>
</dbReference>
<reference evidence="3" key="2">
    <citation type="submission" date="2016-05" db="EMBL/GenBank/DDBJ databases">
        <title>Comparative analysis highlights variable genome content of wheat rusts and divergence of the mating loci.</title>
        <authorList>
            <person name="Cuomo C.A."/>
            <person name="Bakkeren G."/>
            <person name="Szabo L."/>
            <person name="Khalil H."/>
            <person name="Joly D."/>
            <person name="Goldberg J."/>
            <person name="Young S."/>
            <person name="Zeng Q."/>
            <person name="Fellers J."/>
        </authorList>
    </citation>
    <scope>NUCLEOTIDE SEQUENCE [LARGE SCALE GENOMIC DNA]</scope>
    <source>
        <strain evidence="3">1-1 BBBD Race 1</strain>
    </source>
</reference>